<dbReference type="EMBL" id="CP151503">
    <property type="protein sequence ID" value="WZN60812.1"/>
    <property type="molecule type" value="Genomic_DNA"/>
</dbReference>
<feature type="compositionally biased region" description="Acidic residues" evidence="1">
    <location>
        <begin position="68"/>
        <end position="82"/>
    </location>
</feature>
<evidence type="ECO:0000313" key="4">
    <source>
        <dbReference type="Proteomes" id="UP001472866"/>
    </source>
</evidence>
<accession>A0A7S3FQF0</accession>
<dbReference type="AlphaFoldDB" id="A0A7S3FQF0"/>
<feature type="region of interest" description="Disordered" evidence="1">
    <location>
        <begin position="25"/>
        <end position="82"/>
    </location>
</feature>
<dbReference type="SUPFAM" id="SSF69322">
    <property type="entry name" value="Tricorn protease domain 2"/>
    <property type="match status" value="1"/>
</dbReference>
<keyword evidence="4" id="KW-1185">Reference proteome</keyword>
<organism evidence="2">
    <name type="scientific">Chloropicon roscoffensis</name>
    <dbReference type="NCBI Taxonomy" id="1461544"/>
    <lineage>
        <taxon>Eukaryota</taxon>
        <taxon>Viridiplantae</taxon>
        <taxon>Chlorophyta</taxon>
        <taxon>Chloropicophyceae</taxon>
        <taxon>Chloropicales</taxon>
        <taxon>Chloropicaceae</taxon>
        <taxon>Chloropicon</taxon>
    </lineage>
</organism>
<gene>
    <name evidence="2" type="ORF">CROS1456_LOCUS1889</name>
    <name evidence="3" type="ORF">HKI87_03g23460</name>
</gene>
<protein>
    <submittedName>
        <fullName evidence="2">Uncharacterized protein</fullName>
    </submittedName>
</protein>
<feature type="compositionally biased region" description="Acidic residues" evidence="1">
    <location>
        <begin position="50"/>
        <end position="60"/>
    </location>
</feature>
<dbReference type="EMBL" id="HBHZ01002439">
    <property type="protein sequence ID" value="CAE0188818.1"/>
    <property type="molecule type" value="Transcribed_RNA"/>
</dbReference>
<dbReference type="Gene3D" id="2.130.10.10">
    <property type="entry name" value="YVTN repeat-like/Quinoprotein amine dehydrogenase"/>
    <property type="match status" value="1"/>
</dbReference>
<reference evidence="3 4" key="2">
    <citation type="submission" date="2024-03" db="EMBL/GenBank/DDBJ databases">
        <title>Complete genome sequence of the green alga Chloropicon roscoffensis RCC1871.</title>
        <authorList>
            <person name="Lemieux C."/>
            <person name="Pombert J.-F."/>
            <person name="Otis C."/>
            <person name="Turmel M."/>
        </authorList>
    </citation>
    <scope>NUCLEOTIDE SEQUENCE [LARGE SCALE GENOMIC DNA]</scope>
    <source>
        <strain evidence="3 4">RCC1871</strain>
    </source>
</reference>
<dbReference type="Proteomes" id="UP001472866">
    <property type="component" value="Chromosome 03"/>
</dbReference>
<sequence length="724" mass="79489">MMSGSESDGAGANLEYDDDYNLDFVPVLSGSEEAETDGILTRSRTRSDDEVGDLDDDDGSDSGWLSADSDDSEFLDSEEEEEAFWSALEGDLSSAMENPQFLQRVWPGQPPSPEERRDELYAYYTLLKQAHQMDDFGMGGATAGSRRLKGSASCCAMEASEGKAIKYRVGSAGSGDAQTTTDRHINSSYDHCQVADSLLCHNFDGGEDDEVIVMKKKTLQLFVVNRKTGVAAKRSEVFIGVNPYTLARSSCGECIAVGGDLQVMLFTCDRQTKQIEYSSILVFMKRSQFLSEFPMANSARFGKISGRERLLVTNQNGNIYVFEVPTKAAVDAAREEGRDASSLYVCTHLYNNEWSGARRLAGLRVPGRAAAAPDDEAGPVQSGAQHQAEYVHSSSVASWEVALRHARGRSLNPHEVYVTLSSASRELITAVIGKFPIALNCAELSPDGKWLAVVGDSQMVFVCPMDKVLEGRVMRYRTSSSTSRGEVFMPHVIKLSLPSKRTKSAGGVRFPEGVSHRPFSQYCKWNSESSLLAATSDNGNYVAVWSSVNWSLLKVFDYKNQRPCLPLCFVAGLESTLLWAEDIADSVTVGNARAPKRKDRAFLRLPERMDKRKRRLMAQAFNNIGGMPRDHAPIEGQRITGLGCTVAPERVYVYTSTTSLLSRHEVLLEWSPSSADKFCKNFREAARQVVLGSSTCSGSPLRLLPEPILVKILGIAAFPTEAWA</sequence>
<evidence type="ECO:0000313" key="2">
    <source>
        <dbReference type="EMBL" id="CAE0188818.1"/>
    </source>
</evidence>
<proteinExistence type="predicted"/>
<evidence type="ECO:0000256" key="1">
    <source>
        <dbReference type="SAM" id="MobiDB-lite"/>
    </source>
</evidence>
<reference evidence="2" key="1">
    <citation type="submission" date="2021-01" db="EMBL/GenBank/DDBJ databases">
        <authorList>
            <person name="Corre E."/>
            <person name="Pelletier E."/>
            <person name="Niang G."/>
            <person name="Scheremetjew M."/>
            <person name="Finn R."/>
            <person name="Kale V."/>
            <person name="Holt S."/>
            <person name="Cochrane G."/>
            <person name="Meng A."/>
            <person name="Brown T."/>
            <person name="Cohen L."/>
        </authorList>
    </citation>
    <scope>NUCLEOTIDE SEQUENCE</scope>
    <source>
        <strain evidence="2">RCC1871</strain>
    </source>
</reference>
<evidence type="ECO:0000313" key="3">
    <source>
        <dbReference type="EMBL" id="WZN60812.1"/>
    </source>
</evidence>
<dbReference type="InterPro" id="IPR015943">
    <property type="entry name" value="WD40/YVTN_repeat-like_dom_sf"/>
</dbReference>
<name>A0A7S3FQF0_9CHLO</name>